<keyword evidence="3" id="KW-0378">Hydrolase</keyword>
<organism evidence="6 7">
    <name type="scientific">Rhipicephalus sanguineus</name>
    <name type="common">Brown dog tick</name>
    <name type="synonym">Ixodes sanguineus</name>
    <dbReference type="NCBI Taxonomy" id="34632"/>
    <lineage>
        <taxon>Eukaryota</taxon>
        <taxon>Metazoa</taxon>
        <taxon>Ecdysozoa</taxon>
        <taxon>Arthropoda</taxon>
        <taxon>Chelicerata</taxon>
        <taxon>Arachnida</taxon>
        <taxon>Acari</taxon>
        <taxon>Parasitiformes</taxon>
        <taxon>Ixodida</taxon>
        <taxon>Ixodoidea</taxon>
        <taxon>Ixodidae</taxon>
        <taxon>Rhipicephalinae</taxon>
        <taxon>Rhipicephalus</taxon>
        <taxon>Rhipicephalus</taxon>
    </lineage>
</organism>
<dbReference type="AlphaFoldDB" id="A0A9D4T2J9"/>
<dbReference type="CDD" id="cd00303">
    <property type="entry name" value="retropepsin_like"/>
    <property type="match status" value="1"/>
</dbReference>
<keyword evidence="1" id="KW-0880">Kelch repeat</keyword>
<dbReference type="GO" id="GO:0016787">
    <property type="term" value="F:hydrolase activity"/>
    <property type="evidence" value="ECO:0007669"/>
    <property type="project" value="UniProtKB-KW"/>
</dbReference>
<evidence type="ECO:0000259" key="5">
    <source>
        <dbReference type="PROSITE" id="PS50097"/>
    </source>
</evidence>
<dbReference type="PANTHER" id="PTHR45632">
    <property type="entry name" value="LD33804P"/>
    <property type="match status" value="1"/>
</dbReference>
<dbReference type="VEuPathDB" id="VectorBase:RSAN_027028"/>
<evidence type="ECO:0000256" key="4">
    <source>
        <dbReference type="SAM" id="MobiDB-lite"/>
    </source>
</evidence>
<dbReference type="Proteomes" id="UP000821837">
    <property type="component" value="Unassembled WGS sequence"/>
</dbReference>
<proteinExistence type="predicted"/>
<dbReference type="Gene3D" id="1.25.40.420">
    <property type="match status" value="1"/>
</dbReference>
<dbReference type="InterPro" id="IPR011705">
    <property type="entry name" value="BACK"/>
</dbReference>
<gene>
    <name evidence="6" type="ORF">HPB52_000136</name>
</gene>
<reference evidence="6" key="1">
    <citation type="journal article" date="2020" name="Cell">
        <title>Large-Scale Comparative Analyses of Tick Genomes Elucidate Their Genetic Diversity and Vector Capacities.</title>
        <authorList>
            <consortium name="Tick Genome and Microbiome Consortium (TIGMIC)"/>
            <person name="Jia N."/>
            <person name="Wang J."/>
            <person name="Shi W."/>
            <person name="Du L."/>
            <person name="Sun Y."/>
            <person name="Zhan W."/>
            <person name="Jiang J.F."/>
            <person name="Wang Q."/>
            <person name="Zhang B."/>
            <person name="Ji P."/>
            <person name="Bell-Sakyi L."/>
            <person name="Cui X.M."/>
            <person name="Yuan T.T."/>
            <person name="Jiang B.G."/>
            <person name="Yang W.F."/>
            <person name="Lam T.T."/>
            <person name="Chang Q.C."/>
            <person name="Ding S.J."/>
            <person name="Wang X.J."/>
            <person name="Zhu J.G."/>
            <person name="Ruan X.D."/>
            <person name="Zhao L."/>
            <person name="Wei J.T."/>
            <person name="Ye R.Z."/>
            <person name="Que T.C."/>
            <person name="Du C.H."/>
            <person name="Zhou Y.H."/>
            <person name="Cheng J.X."/>
            <person name="Dai P.F."/>
            <person name="Guo W.B."/>
            <person name="Han X.H."/>
            <person name="Huang E.J."/>
            <person name="Li L.F."/>
            <person name="Wei W."/>
            <person name="Gao Y.C."/>
            <person name="Liu J.Z."/>
            <person name="Shao H.Z."/>
            <person name="Wang X."/>
            <person name="Wang C.C."/>
            <person name="Yang T.C."/>
            <person name="Huo Q.B."/>
            <person name="Li W."/>
            <person name="Chen H.Y."/>
            <person name="Chen S.E."/>
            <person name="Zhou L.G."/>
            <person name="Ni X.B."/>
            <person name="Tian J.H."/>
            <person name="Sheng Y."/>
            <person name="Liu T."/>
            <person name="Pan Y.S."/>
            <person name="Xia L.Y."/>
            <person name="Li J."/>
            <person name="Zhao F."/>
            <person name="Cao W.C."/>
        </authorList>
    </citation>
    <scope>NUCLEOTIDE SEQUENCE</scope>
    <source>
        <strain evidence="6">Rsan-2018</strain>
    </source>
</reference>
<dbReference type="SUPFAM" id="SSF54695">
    <property type="entry name" value="POZ domain"/>
    <property type="match status" value="1"/>
</dbReference>
<feature type="compositionally biased region" description="Basic and acidic residues" evidence="4">
    <location>
        <begin position="350"/>
        <end position="368"/>
    </location>
</feature>
<feature type="compositionally biased region" description="Basic residues" evidence="4">
    <location>
        <begin position="413"/>
        <end position="443"/>
    </location>
</feature>
<dbReference type="Pfam" id="PF00651">
    <property type="entry name" value="BTB"/>
    <property type="match status" value="1"/>
</dbReference>
<dbReference type="InterPro" id="IPR011333">
    <property type="entry name" value="SKP1/BTB/POZ_sf"/>
</dbReference>
<protein>
    <recommendedName>
        <fullName evidence="5">BTB domain-containing protein</fullName>
    </recommendedName>
</protein>
<feature type="region of interest" description="Disordered" evidence="4">
    <location>
        <begin position="321"/>
        <end position="446"/>
    </location>
</feature>
<comment type="caution">
    <text evidence="6">The sequence shown here is derived from an EMBL/GenBank/DDBJ whole genome shotgun (WGS) entry which is preliminary data.</text>
</comment>
<dbReference type="SMART" id="SM00225">
    <property type="entry name" value="BTB"/>
    <property type="match status" value="1"/>
</dbReference>
<feature type="region of interest" description="Disordered" evidence="4">
    <location>
        <begin position="1"/>
        <end position="50"/>
    </location>
</feature>
<dbReference type="EMBL" id="JABSTV010001248">
    <property type="protein sequence ID" value="KAH7967573.1"/>
    <property type="molecule type" value="Genomic_DNA"/>
</dbReference>
<evidence type="ECO:0000256" key="3">
    <source>
        <dbReference type="ARBA" id="ARBA00022801"/>
    </source>
</evidence>
<dbReference type="Gene3D" id="3.30.710.10">
    <property type="entry name" value="Potassium Channel Kv1.1, Chain A"/>
    <property type="match status" value="1"/>
</dbReference>
<reference evidence="6" key="2">
    <citation type="submission" date="2021-09" db="EMBL/GenBank/DDBJ databases">
        <authorList>
            <person name="Jia N."/>
            <person name="Wang J."/>
            <person name="Shi W."/>
            <person name="Du L."/>
            <person name="Sun Y."/>
            <person name="Zhan W."/>
            <person name="Jiang J."/>
            <person name="Wang Q."/>
            <person name="Zhang B."/>
            <person name="Ji P."/>
            <person name="Sakyi L.B."/>
            <person name="Cui X."/>
            <person name="Yuan T."/>
            <person name="Jiang B."/>
            <person name="Yang W."/>
            <person name="Lam T.T.-Y."/>
            <person name="Chang Q."/>
            <person name="Ding S."/>
            <person name="Wang X."/>
            <person name="Zhu J."/>
            <person name="Ruan X."/>
            <person name="Zhao L."/>
            <person name="Wei J."/>
            <person name="Que T."/>
            <person name="Du C."/>
            <person name="Cheng J."/>
            <person name="Dai P."/>
            <person name="Han X."/>
            <person name="Huang E."/>
            <person name="Gao Y."/>
            <person name="Liu J."/>
            <person name="Shao H."/>
            <person name="Ye R."/>
            <person name="Li L."/>
            <person name="Wei W."/>
            <person name="Wang X."/>
            <person name="Wang C."/>
            <person name="Huo Q."/>
            <person name="Li W."/>
            <person name="Guo W."/>
            <person name="Chen H."/>
            <person name="Chen S."/>
            <person name="Zhou L."/>
            <person name="Zhou L."/>
            <person name="Ni X."/>
            <person name="Tian J."/>
            <person name="Zhou Y."/>
            <person name="Sheng Y."/>
            <person name="Liu T."/>
            <person name="Pan Y."/>
            <person name="Xia L."/>
            <person name="Li J."/>
            <person name="Zhao F."/>
            <person name="Cao W."/>
        </authorList>
    </citation>
    <scope>NUCLEOTIDE SEQUENCE</scope>
    <source>
        <strain evidence="6">Rsan-2018</strain>
        <tissue evidence="6">Larvae</tissue>
    </source>
</reference>
<dbReference type="InterPro" id="IPR021109">
    <property type="entry name" value="Peptidase_aspartic_dom_sf"/>
</dbReference>
<sequence>MQPYSRPLPAEPQRETHHSCSSRSSAPTIPDQPPQNSSPEPTTPTPSRARQRIADMPVHEQEAKYNAITAQYGAPAYRSGQDLSTATYTSATPRQHASAYHGHVLPRGLTPAVRRIEAHVAVVRTVDAFPDSGSKITILTKDLVPSSALTQWKKSPISVVGGGAVMPAGTLSTCISTRPISAVVDVAVLPHNPLPLILGEDWFKTAQAELILKPPKPTEIHHRSTNTALFCHQKLFPRMTNAVFLRSLPSLASDHLTTAGLELEPIPDNNQPPSMSMACHEALFEKGVKDKPVELPHVQPAPQQTRQVPYCVKHKLVNNSPAKSQLSVPTGRHEMKVQRNQAEVGMRKPAVAERKGVTAGRKEEPHPSREKKRNRHREKRSRSRDKRRSRSREKKRSISRDRRRSRSRDQRRSRARKRPSRIRDRRRNRETRPRNKSRPRRSWTRAMLLQRKQSAEQLRNKSNKSPIVPVAHAVLFVSPDGLTTTTSDVTSSVLTYATATSPITSLIPWVLAIIEDRTKMSRHRGSSIPKELVSTGDCVVRTADGGVFTVHRALLAASSAYFKGKNTATDEEARGGDLPAACLRCVLRFAKMCLGRDNVLQVLEAADYLMMDDARDRCLQYLIRDMRTENCLGFAALLKPHYAPFFKEALFSFTREHFDEVWRRSEEFPHVRAELLIELLESDELNVRNEADLLRAIDRWYSSAEHEDASALPQLLQCVRIGRCSPS</sequence>
<dbReference type="InterPro" id="IPR000210">
    <property type="entry name" value="BTB/POZ_dom"/>
</dbReference>
<feature type="compositionally biased region" description="Basic residues" evidence="4">
    <location>
        <begin position="369"/>
        <end position="406"/>
    </location>
</feature>
<dbReference type="SMART" id="SM00875">
    <property type="entry name" value="BACK"/>
    <property type="match status" value="1"/>
</dbReference>
<feature type="domain" description="BTB" evidence="5">
    <location>
        <begin position="536"/>
        <end position="563"/>
    </location>
</feature>
<dbReference type="Gene3D" id="2.40.70.10">
    <property type="entry name" value="Acid Proteases"/>
    <property type="match status" value="1"/>
</dbReference>
<dbReference type="PANTHER" id="PTHR45632:SF3">
    <property type="entry name" value="KELCH-LIKE PROTEIN 32"/>
    <property type="match status" value="1"/>
</dbReference>
<evidence type="ECO:0000256" key="1">
    <source>
        <dbReference type="ARBA" id="ARBA00022441"/>
    </source>
</evidence>
<dbReference type="Pfam" id="PF00077">
    <property type="entry name" value="RVP"/>
    <property type="match status" value="1"/>
</dbReference>
<dbReference type="SUPFAM" id="SSF50630">
    <property type="entry name" value="Acid proteases"/>
    <property type="match status" value="1"/>
</dbReference>
<evidence type="ECO:0000313" key="6">
    <source>
        <dbReference type="EMBL" id="KAH7967573.1"/>
    </source>
</evidence>
<dbReference type="PROSITE" id="PS50097">
    <property type="entry name" value="BTB"/>
    <property type="match status" value="1"/>
</dbReference>
<dbReference type="VEuPathDB" id="VectorBase:RSAN_038126"/>
<dbReference type="InterPro" id="IPR018061">
    <property type="entry name" value="Retropepsins"/>
</dbReference>
<dbReference type="Pfam" id="PF07707">
    <property type="entry name" value="BACK"/>
    <property type="match status" value="1"/>
</dbReference>
<name>A0A9D4T2J9_RHISA</name>
<keyword evidence="2" id="KW-0677">Repeat</keyword>
<keyword evidence="7" id="KW-1185">Reference proteome</keyword>
<accession>A0A9D4T2J9</accession>
<evidence type="ECO:0000313" key="7">
    <source>
        <dbReference type="Proteomes" id="UP000821837"/>
    </source>
</evidence>
<evidence type="ECO:0000256" key="2">
    <source>
        <dbReference type="ARBA" id="ARBA00022737"/>
    </source>
</evidence>